<dbReference type="NCBIfam" id="NF045573">
    <property type="entry name" value="Hepsulflyase_CFB"/>
    <property type="match status" value="1"/>
</dbReference>
<dbReference type="Proteomes" id="UP000196587">
    <property type="component" value="Unassembled WGS sequence"/>
</dbReference>
<dbReference type="InterPro" id="IPR031680">
    <property type="entry name" value="Hepar_II_III_N"/>
</dbReference>
<keyword evidence="2 5" id="KW-0732">Signal</keyword>
<comment type="subcellular location">
    <subcellularLocation>
        <location evidence="1">Periplasm</location>
    </subcellularLocation>
</comment>
<dbReference type="GO" id="GO:0016829">
    <property type="term" value="F:lyase activity"/>
    <property type="evidence" value="ECO:0007669"/>
    <property type="project" value="UniProtKB-KW"/>
</dbReference>
<evidence type="ECO:0000256" key="3">
    <source>
        <dbReference type="ARBA" id="ARBA00022764"/>
    </source>
</evidence>
<feature type="signal peptide" evidence="5">
    <location>
        <begin position="1"/>
        <end position="19"/>
    </location>
</feature>
<keyword evidence="4" id="KW-0456">Lyase</keyword>
<reference evidence="8" key="2">
    <citation type="journal article" date="2018" name="BMC Genomics">
        <title>Whole genome sequencing and function prediction of 133 gut anaerobes isolated from chicken caecum in pure cultures.</title>
        <authorList>
            <person name="Medvecky M."/>
            <person name="Cejkova D."/>
            <person name="Polansky O."/>
            <person name="Karasova D."/>
            <person name="Kubasova T."/>
            <person name="Cizek A."/>
            <person name="Rychlik I."/>
        </authorList>
    </citation>
    <scope>NUCLEOTIDE SEQUENCE</scope>
    <source>
        <strain evidence="8">An189</strain>
    </source>
</reference>
<evidence type="ECO:0000313" key="9">
    <source>
        <dbReference type="EMBL" id="RGV52823.1"/>
    </source>
</evidence>
<evidence type="ECO:0000256" key="5">
    <source>
        <dbReference type="SAM" id="SignalP"/>
    </source>
</evidence>
<proteinExistence type="predicted"/>
<dbReference type="GO" id="GO:0042597">
    <property type="term" value="C:periplasmic space"/>
    <property type="evidence" value="ECO:0007669"/>
    <property type="project" value="UniProtKB-SubCell"/>
</dbReference>
<reference evidence="10" key="1">
    <citation type="submission" date="2017-04" db="EMBL/GenBank/DDBJ databases">
        <title>Function of individual gut microbiota members based on whole genome sequencing of pure cultures obtained from chicken caecum.</title>
        <authorList>
            <person name="Medvecky M."/>
            <person name="Cejkova D."/>
            <person name="Polansky O."/>
            <person name="Karasova D."/>
            <person name="Kubasova T."/>
            <person name="Cizek A."/>
            <person name="Rychlik I."/>
        </authorList>
    </citation>
    <scope>NUCLEOTIDE SEQUENCE [LARGE SCALE GENOMIC DNA]</scope>
    <source>
        <strain evidence="10">An189</strain>
    </source>
</reference>
<dbReference type="RefSeq" id="WP_087412616.1">
    <property type="nucleotide sequence ID" value="NZ_CALIXP010000013.1"/>
</dbReference>
<dbReference type="InterPro" id="IPR054646">
    <property type="entry name" value="HepC"/>
</dbReference>
<comment type="caution">
    <text evidence="8">The sequence shown here is derived from an EMBL/GenBank/DDBJ whole genome shotgun (WGS) entry which is preliminary data.</text>
</comment>
<dbReference type="PANTHER" id="PTHR39210">
    <property type="entry name" value="HEPARIN-SULFATE LYASE"/>
    <property type="match status" value="1"/>
</dbReference>
<organism evidence="8 10">
    <name type="scientific">Bacteroides clarus</name>
    <dbReference type="NCBI Taxonomy" id="626929"/>
    <lineage>
        <taxon>Bacteria</taxon>
        <taxon>Pseudomonadati</taxon>
        <taxon>Bacteroidota</taxon>
        <taxon>Bacteroidia</taxon>
        <taxon>Bacteroidales</taxon>
        <taxon>Bacteroidaceae</taxon>
        <taxon>Bacteroides</taxon>
    </lineage>
</organism>
<evidence type="ECO:0000259" key="7">
    <source>
        <dbReference type="Pfam" id="PF16889"/>
    </source>
</evidence>
<dbReference type="Gene3D" id="2.70.98.70">
    <property type="match status" value="1"/>
</dbReference>
<dbReference type="PANTHER" id="PTHR39210:SF1">
    <property type="entry name" value="HEPARIN-SULFATE LYASE"/>
    <property type="match status" value="1"/>
</dbReference>
<reference evidence="9 11" key="3">
    <citation type="submission" date="2018-08" db="EMBL/GenBank/DDBJ databases">
        <title>A genome reference for cultivated species of the human gut microbiota.</title>
        <authorList>
            <person name="Zou Y."/>
            <person name="Xue W."/>
            <person name="Luo G."/>
        </authorList>
    </citation>
    <scope>NUCLEOTIDE SEQUENCE [LARGE SCALE GENOMIC DNA]</scope>
    <source>
        <strain evidence="9 11">AF14-27</strain>
    </source>
</reference>
<dbReference type="EMBL" id="QRZG01000018">
    <property type="protein sequence ID" value="RGV52823.1"/>
    <property type="molecule type" value="Genomic_DNA"/>
</dbReference>
<feature type="domain" description="Heparinase II/III-like C-terminal" evidence="6">
    <location>
        <begin position="399"/>
        <end position="601"/>
    </location>
</feature>
<dbReference type="Pfam" id="PF16889">
    <property type="entry name" value="Hepar_II_III_N"/>
    <property type="match status" value="1"/>
</dbReference>
<dbReference type="Proteomes" id="UP000284366">
    <property type="component" value="Unassembled WGS sequence"/>
</dbReference>
<evidence type="ECO:0000256" key="4">
    <source>
        <dbReference type="ARBA" id="ARBA00023239"/>
    </source>
</evidence>
<evidence type="ECO:0000313" key="10">
    <source>
        <dbReference type="Proteomes" id="UP000196587"/>
    </source>
</evidence>
<dbReference type="EMBL" id="NFKE01000005">
    <property type="protein sequence ID" value="OUP34433.1"/>
    <property type="molecule type" value="Genomic_DNA"/>
</dbReference>
<sequence length="661" mass="77072">MKFIIILLACVLSFGTMQAQLLNKEVFSLLNLDYPGLEKVKKAYYEDKFEEASQELLKYYRQRTGVVNPFLDLENITISPTQQKWADDALQHTFFVHNGYQPSYNYGKDINWQYWPVRDNELRWQLHRHKWFTPMGKAYWLTKDEKYAKEWTYQFLDWIKKNPLQQIDPVLYEVYDVDGVKGLAENVRFAWRPLEASGRLQDQINQFTLFLHSQAFTPEFLTDFLVNYSRHAHHTMANYSQQGNHLLFEAQYVLCAGIFFPEFIEAPNWRKSGIGILNREIKKQIYDDGGQYELDLGYHGGCISIFSNALNMARQNGYGNEFPESFVNTIKKMMLFAMHTYFPDYTFPCFSDARRATPFSLVRNFRHWSMLFPEDEQLRYFATQGKEGKEPSQLCHASKTSGFFTFRNSWKQDATVMILKAGPKGEWHCQPDNGTFELWFNGKNLFPDSGSFIYGGDEEVWKQRNWFRQTAVHNTLTLDNKNIETTQSVTKLWKTLPNAQVLVTENPSYKELTHRRSVFFVDNSYFVIVDEAIGNATGNVNLHYQLCDGKADLDKAKGQLSTRYPGSSNVLLRCFGPDKMQMVEEEGWYSIAYRQRTQRPAIAFNVEKTTGETVRYVTVIYPQKQVKKSMKISASIKNATDNKLEVEVSVNGRKQTLGYEF</sequence>
<feature type="chain" id="PRO_5033751538" evidence="5">
    <location>
        <begin position="20"/>
        <end position="661"/>
    </location>
</feature>
<evidence type="ECO:0000313" key="8">
    <source>
        <dbReference type="EMBL" id="OUP34433.1"/>
    </source>
</evidence>
<protein>
    <submittedName>
        <fullName evidence="8">Heparinase</fullName>
    </submittedName>
</protein>
<dbReference type="SUPFAM" id="SSF48230">
    <property type="entry name" value="Chondroitin AC/alginate lyase"/>
    <property type="match status" value="1"/>
</dbReference>
<dbReference type="AlphaFoldDB" id="A0A1Y4JPK3"/>
<dbReference type="InterPro" id="IPR012480">
    <property type="entry name" value="Hepar_II_III_C"/>
</dbReference>
<dbReference type="Pfam" id="PF07940">
    <property type="entry name" value="Hepar_II_III_C"/>
    <property type="match status" value="1"/>
</dbReference>
<accession>A0A1Y4JPK3</accession>
<gene>
    <name evidence="8" type="ORF">B5F24_08250</name>
    <name evidence="9" type="ORF">DWW09_11390</name>
</gene>
<evidence type="ECO:0000259" key="6">
    <source>
        <dbReference type="Pfam" id="PF07940"/>
    </source>
</evidence>
<dbReference type="Gene3D" id="1.50.10.100">
    <property type="entry name" value="Chondroitin AC/alginate lyase"/>
    <property type="match status" value="1"/>
</dbReference>
<dbReference type="InterPro" id="IPR008929">
    <property type="entry name" value="Chondroitin_lyas"/>
</dbReference>
<name>A0A1Y4JPK3_9BACE</name>
<keyword evidence="3" id="KW-0574">Periplasm</keyword>
<evidence type="ECO:0000256" key="2">
    <source>
        <dbReference type="ARBA" id="ARBA00022729"/>
    </source>
</evidence>
<feature type="domain" description="Heparin-sulfate lyase N-terminal" evidence="7">
    <location>
        <begin position="26"/>
        <end position="380"/>
    </location>
</feature>
<evidence type="ECO:0000313" key="11">
    <source>
        <dbReference type="Proteomes" id="UP000284366"/>
    </source>
</evidence>
<evidence type="ECO:0000256" key="1">
    <source>
        <dbReference type="ARBA" id="ARBA00004418"/>
    </source>
</evidence>